<dbReference type="OrthoDB" id="4300377at2"/>
<organism evidence="1 2">
    <name type="scientific">Streptomyces pluripotens</name>
    <dbReference type="NCBI Taxonomy" id="1355015"/>
    <lineage>
        <taxon>Bacteria</taxon>
        <taxon>Bacillati</taxon>
        <taxon>Actinomycetota</taxon>
        <taxon>Actinomycetes</taxon>
        <taxon>Kitasatosporales</taxon>
        <taxon>Streptomycetaceae</taxon>
        <taxon>Streptomyces</taxon>
    </lineage>
</organism>
<evidence type="ECO:0000313" key="1">
    <source>
        <dbReference type="EMBL" id="ASN25029.1"/>
    </source>
</evidence>
<protein>
    <recommendedName>
        <fullName evidence="3">DUF11 domain-containing protein</fullName>
    </recommendedName>
</protein>
<dbReference type="Proteomes" id="UP000031501">
    <property type="component" value="Chromosome"/>
</dbReference>
<proteinExistence type="predicted"/>
<evidence type="ECO:0000313" key="2">
    <source>
        <dbReference type="Proteomes" id="UP000031501"/>
    </source>
</evidence>
<accession>A0A221NYF7</accession>
<keyword evidence="2" id="KW-1185">Reference proteome</keyword>
<evidence type="ECO:0008006" key="3">
    <source>
        <dbReference type="Google" id="ProtNLM"/>
    </source>
</evidence>
<gene>
    <name evidence="1" type="ORF">LK07_14410</name>
</gene>
<reference evidence="1 2" key="1">
    <citation type="submission" date="2017-07" db="EMBL/GenBank/DDBJ databases">
        <title>Genome sequence of Streptomyces pluripotens MUSC 137T.</title>
        <authorList>
            <person name="Ser H.-L."/>
            <person name="Lee L.-H."/>
        </authorList>
    </citation>
    <scope>NUCLEOTIDE SEQUENCE [LARGE SCALE GENOMIC DNA]</scope>
    <source>
        <strain evidence="1 2">MUSC 137</strain>
    </source>
</reference>
<dbReference type="KEGG" id="splu:LK06_013270"/>
<sequence length="160" mass="16758">MRTRVWSAVLLGVLPGICGGAVLGSGPAVAAPLPEADLAFHGSAVMDGDRVEVRLTPRNNGPAAVADATVRLRWSAVLADRQQLPAGCVREDDRTVLCGTGALAADGAGEQVRVAVRLRERPSEVMLEVDTAWNGGVLDKDRSNDRLTVLVLATGDAYAF</sequence>
<dbReference type="AlphaFoldDB" id="A0A221NYF7"/>
<dbReference type="RefSeq" id="WP_043431936.1">
    <property type="nucleotide sequence ID" value="NZ_CP021080.1"/>
</dbReference>
<dbReference type="STRING" id="1355015.LK06_013270"/>
<dbReference type="EMBL" id="CP022433">
    <property type="protein sequence ID" value="ASN25029.1"/>
    <property type="molecule type" value="Genomic_DNA"/>
</dbReference>
<name>A0A221NYF7_9ACTN</name>